<dbReference type="GO" id="GO:0005507">
    <property type="term" value="F:copper ion binding"/>
    <property type="evidence" value="ECO:0007669"/>
    <property type="project" value="InterPro"/>
</dbReference>
<dbReference type="PROSITE" id="PS00080">
    <property type="entry name" value="MULTICOPPER_OXIDASE2"/>
    <property type="match status" value="1"/>
</dbReference>
<feature type="domain" description="Plastocyanin-like" evidence="7">
    <location>
        <begin position="435"/>
        <end position="556"/>
    </location>
</feature>
<dbReference type="EMBL" id="JAAAHY010000605">
    <property type="protein sequence ID" value="KAF9960943.1"/>
    <property type="molecule type" value="Genomic_DNA"/>
</dbReference>
<dbReference type="AlphaFoldDB" id="A0A9P6M1T4"/>
<evidence type="ECO:0000256" key="3">
    <source>
        <dbReference type="ARBA" id="ARBA00023002"/>
    </source>
</evidence>
<accession>A0A9P6M1T4</accession>
<feature type="domain" description="Plastocyanin-like" evidence="8">
    <location>
        <begin position="58"/>
        <end position="173"/>
    </location>
</feature>
<evidence type="ECO:0000259" key="6">
    <source>
        <dbReference type="Pfam" id="PF00394"/>
    </source>
</evidence>
<evidence type="ECO:0000256" key="4">
    <source>
        <dbReference type="ARBA" id="ARBA00023008"/>
    </source>
</evidence>
<reference evidence="9" key="1">
    <citation type="journal article" date="2020" name="Fungal Divers.">
        <title>Resolving the Mortierellaceae phylogeny through synthesis of multi-gene phylogenetics and phylogenomics.</title>
        <authorList>
            <person name="Vandepol N."/>
            <person name="Liber J."/>
            <person name="Desiro A."/>
            <person name="Na H."/>
            <person name="Kennedy M."/>
            <person name="Barry K."/>
            <person name="Grigoriev I.V."/>
            <person name="Miller A.N."/>
            <person name="O'Donnell K."/>
            <person name="Stajich J.E."/>
            <person name="Bonito G."/>
        </authorList>
    </citation>
    <scope>NUCLEOTIDE SEQUENCE</scope>
    <source>
        <strain evidence="9">CK1249</strain>
    </source>
</reference>
<dbReference type="InterPro" id="IPR001117">
    <property type="entry name" value="Cu-oxidase_2nd"/>
</dbReference>
<evidence type="ECO:0000313" key="10">
    <source>
        <dbReference type="Proteomes" id="UP000738359"/>
    </source>
</evidence>
<dbReference type="InterPro" id="IPR011707">
    <property type="entry name" value="Cu-oxidase-like_N"/>
</dbReference>
<organism evidence="9 10">
    <name type="scientific">Mortierella alpina</name>
    <name type="common">Oleaginous fungus</name>
    <name type="synonym">Mortierella renispora</name>
    <dbReference type="NCBI Taxonomy" id="64518"/>
    <lineage>
        <taxon>Eukaryota</taxon>
        <taxon>Fungi</taxon>
        <taxon>Fungi incertae sedis</taxon>
        <taxon>Mucoromycota</taxon>
        <taxon>Mortierellomycotina</taxon>
        <taxon>Mortierellomycetes</taxon>
        <taxon>Mortierellales</taxon>
        <taxon>Mortierellaceae</taxon>
        <taxon>Mortierella</taxon>
    </lineage>
</organism>
<dbReference type="PANTHER" id="PTHR11709">
    <property type="entry name" value="MULTI-COPPER OXIDASE"/>
    <property type="match status" value="1"/>
</dbReference>
<comment type="similarity">
    <text evidence="1">Belongs to the multicopper oxidase family.</text>
</comment>
<evidence type="ECO:0000256" key="1">
    <source>
        <dbReference type="ARBA" id="ARBA00010609"/>
    </source>
</evidence>
<dbReference type="InterPro" id="IPR045087">
    <property type="entry name" value="Cu-oxidase_fam"/>
</dbReference>
<feature type="domain" description="Plastocyanin-like" evidence="6">
    <location>
        <begin position="187"/>
        <end position="327"/>
    </location>
</feature>
<dbReference type="Pfam" id="PF07731">
    <property type="entry name" value="Cu-oxidase_2"/>
    <property type="match status" value="1"/>
</dbReference>
<keyword evidence="10" id="KW-1185">Reference proteome</keyword>
<dbReference type="Proteomes" id="UP000738359">
    <property type="component" value="Unassembled WGS sequence"/>
</dbReference>
<name>A0A9P6M1T4_MORAP</name>
<dbReference type="PROSITE" id="PS00079">
    <property type="entry name" value="MULTICOPPER_OXIDASE1"/>
    <property type="match status" value="1"/>
</dbReference>
<dbReference type="InterPro" id="IPR008972">
    <property type="entry name" value="Cupredoxin"/>
</dbReference>
<evidence type="ECO:0008006" key="11">
    <source>
        <dbReference type="Google" id="ProtNLM"/>
    </source>
</evidence>
<dbReference type="OrthoDB" id="2121828at2759"/>
<dbReference type="PANTHER" id="PTHR11709:SF511">
    <property type="entry name" value="LACCASE"/>
    <property type="match status" value="1"/>
</dbReference>
<keyword evidence="2" id="KW-0479">Metal-binding</keyword>
<evidence type="ECO:0000259" key="8">
    <source>
        <dbReference type="Pfam" id="PF07732"/>
    </source>
</evidence>
<feature type="chain" id="PRO_5040418638" description="Laccase" evidence="5">
    <location>
        <begin position="27"/>
        <end position="587"/>
    </location>
</feature>
<dbReference type="Pfam" id="PF07732">
    <property type="entry name" value="Cu-oxidase_3"/>
    <property type="match status" value="1"/>
</dbReference>
<evidence type="ECO:0000259" key="7">
    <source>
        <dbReference type="Pfam" id="PF07731"/>
    </source>
</evidence>
<dbReference type="FunFam" id="2.60.40.420:FF:000045">
    <property type="entry name" value="Laccase 2"/>
    <property type="match status" value="1"/>
</dbReference>
<sequence length="587" mass="65583">MWSKSPSWHSRSRLLLWAFILQSVLLFLNPPSSPPIVAHAAPPDFTSTPQNRIFFWKVTRTTLAPDGVTRPVLLVNDKYPGPKIEVNRGDYITVVVENALDVPTSFHWHGLTMRGDPWYDGVPGMNQCPIPPGANFTYAFGTDNMVGTHWWHAHFENQYIDGLIGAMIIRDPPETNPFFKAYDEERNVILNDWYHQPTGPLLAQYLSPESHGREPVPNNGLINGKGTFNCSNVQPANLACVPGERAVFHFISNRRYRLRIINASAASPFMFSIDDHQLQVIEADGTDLNPVMVDRLPINAGQRYSVIVTANQDLKNYWMRAEMGTGCLPKTPSNLDPVILGEVRYQGAGKAEPTTTGRFVPQPAVKGQEALVNPSFAEACKDMDLYDLHPLQPVPILEPITNSLLIRISFKKNPADDIVRGYMNDITYSGGNAWNPTIVQNLNQSVEYEVNHHVMQILKPGAIVQIVFDNSQGDEHPFHLHGHVFQVVAQGVGFYEEGKTPLNAVNPLRRDTATVPRNGFTVVRFKADNPGVWALHCHIEWHVTIGLVMQFVELPDQLRAMGIPEHVGNLCKTGPPKGFKPHTGFMP</sequence>
<keyword evidence="3" id="KW-0560">Oxidoreductase</keyword>
<comment type="caution">
    <text evidence="9">The sequence shown here is derived from an EMBL/GenBank/DDBJ whole genome shotgun (WGS) entry which is preliminary data.</text>
</comment>
<dbReference type="InterPro" id="IPR011706">
    <property type="entry name" value="Cu-oxidase_C"/>
</dbReference>
<dbReference type="SUPFAM" id="SSF49503">
    <property type="entry name" value="Cupredoxins"/>
    <property type="match status" value="3"/>
</dbReference>
<proteinExistence type="inferred from homology"/>
<protein>
    <recommendedName>
        <fullName evidence="11">Laccase</fullName>
    </recommendedName>
</protein>
<evidence type="ECO:0000313" key="9">
    <source>
        <dbReference type="EMBL" id="KAF9960943.1"/>
    </source>
</evidence>
<evidence type="ECO:0000256" key="5">
    <source>
        <dbReference type="SAM" id="SignalP"/>
    </source>
</evidence>
<dbReference type="Gene3D" id="2.60.40.420">
    <property type="entry name" value="Cupredoxins - blue copper proteins"/>
    <property type="match status" value="3"/>
</dbReference>
<keyword evidence="4" id="KW-0186">Copper</keyword>
<gene>
    <name evidence="9" type="ORF">BGZ70_008442</name>
</gene>
<dbReference type="InterPro" id="IPR002355">
    <property type="entry name" value="Cu_oxidase_Cu_BS"/>
</dbReference>
<dbReference type="GO" id="GO:0016491">
    <property type="term" value="F:oxidoreductase activity"/>
    <property type="evidence" value="ECO:0007669"/>
    <property type="project" value="UniProtKB-KW"/>
</dbReference>
<dbReference type="Pfam" id="PF00394">
    <property type="entry name" value="Cu-oxidase"/>
    <property type="match status" value="1"/>
</dbReference>
<dbReference type="InterPro" id="IPR033138">
    <property type="entry name" value="Cu_oxidase_CS"/>
</dbReference>
<keyword evidence="5" id="KW-0732">Signal</keyword>
<feature type="signal peptide" evidence="5">
    <location>
        <begin position="1"/>
        <end position="26"/>
    </location>
</feature>
<evidence type="ECO:0000256" key="2">
    <source>
        <dbReference type="ARBA" id="ARBA00022723"/>
    </source>
</evidence>